<reference evidence="2" key="1">
    <citation type="journal article" date="2014" name="Int. J. Syst. Evol. Microbiol.">
        <title>Complete genome sequence of Corynebacterium casei LMG S-19264T (=DSM 44701T), isolated from a smear-ripened cheese.</title>
        <authorList>
            <consortium name="US DOE Joint Genome Institute (JGI-PGF)"/>
            <person name="Walter F."/>
            <person name="Albersmeier A."/>
            <person name="Kalinowski J."/>
            <person name="Ruckert C."/>
        </authorList>
    </citation>
    <scope>NUCLEOTIDE SEQUENCE</scope>
    <source>
        <strain evidence="2">JCM 5069</strain>
    </source>
</reference>
<gene>
    <name evidence="2" type="ORF">GCM10018793_64430</name>
</gene>
<accession>A0A919GN45</accession>
<evidence type="ECO:0000256" key="1">
    <source>
        <dbReference type="SAM" id="MobiDB-lite"/>
    </source>
</evidence>
<feature type="region of interest" description="Disordered" evidence="1">
    <location>
        <begin position="1"/>
        <end position="60"/>
    </location>
</feature>
<comment type="caution">
    <text evidence="2">The sequence shown here is derived from an EMBL/GenBank/DDBJ whole genome shotgun (WGS) entry which is preliminary data.</text>
</comment>
<dbReference type="EMBL" id="BNCD01000029">
    <property type="protein sequence ID" value="GHH87662.1"/>
    <property type="molecule type" value="Genomic_DNA"/>
</dbReference>
<protein>
    <submittedName>
        <fullName evidence="2">Uncharacterized protein</fullName>
    </submittedName>
</protein>
<evidence type="ECO:0000313" key="3">
    <source>
        <dbReference type="Proteomes" id="UP000603708"/>
    </source>
</evidence>
<sequence>MKGSSTTSGARVPGPQVTAEPVPPYPKQRQPHPGLESLMEPRPRYRAERYRPASSWARSR</sequence>
<evidence type="ECO:0000313" key="2">
    <source>
        <dbReference type="EMBL" id="GHH87662.1"/>
    </source>
</evidence>
<organism evidence="2 3">
    <name type="scientific">Streptomyces sulfonofaciens</name>
    <dbReference type="NCBI Taxonomy" id="68272"/>
    <lineage>
        <taxon>Bacteria</taxon>
        <taxon>Bacillati</taxon>
        <taxon>Actinomycetota</taxon>
        <taxon>Actinomycetes</taxon>
        <taxon>Kitasatosporales</taxon>
        <taxon>Streptomycetaceae</taxon>
        <taxon>Streptomyces</taxon>
    </lineage>
</organism>
<proteinExistence type="predicted"/>
<name>A0A919GN45_9ACTN</name>
<keyword evidence="3" id="KW-1185">Reference proteome</keyword>
<reference evidence="2" key="2">
    <citation type="submission" date="2020-09" db="EMBL/GenBank/DDBJ databases">
        <authorList>
            <person name="Sun Q."/>
            <person name="Ohkuma M."/>
        </authorList>
    </citation>
    <scope>NUCLEOTIDE SEQUENCE</scope>
    <source>
        <strain evidence="2">JCM 5069</strain>
    </source>
</reference>
<feature type="compositionally biased region" description="Basic and acidic residues" evidence="1">
    <location>
        <begin position="39"/>
        <end position="51"/>
    </location>
</feature>
<dbReference type="AlphaFoldDB" id="A0A919GN45"/>
<dbReference type="Proteomes" id="UP000603708">
    <property type="component" value="Unassembled WGS sequence"/>
</dbReference>